<dbReference type="AlphaFoldDB" id="A0A6J7JMM1"/>
<sequence length="65" mass="6922">MIQWGNVEANEPVSSIAVSSCPGDRDTWLVYPGGVWTLEPACVELTILTTKATETVRLAAGAECI</sequence>
<proteinExistence type="predicted"/>
<protein>
    <submittedName>
        <fullName evidence="1">Unannotated protein</fullName>
    </submittedName>
</protein>
<name>A0A6J7JMM1_9ZZZZ</name>
<reference evidence="1" key="1">
    <citation type="submission" date="2020-05" db="EMBL/GenBank/DDBJ databases">
        <authorList>
            <person name="Chiriac C."/>
            <person name="Salcher M."/>
            <person name="Ghai R."/>
            <person name="Kavagutti S V."/>
        </authorList>
    </citation>
    <scope>NUCLEOTIDE SEQUENCE</scope>
</reference>
<accession>A0A6J7JMM1</accession>
<gene>
    <name evidence="1" type="ORF">UFOPK3543_03424</name>
</gene>
<evidence type="ECO:0000313" key="1">
    <source>
        <dbReference type="EMBL" id="CAB4944253.1"/>
    </source>
</evidence>
<organism evidence="1">
    <name type="scientific">freshwater metagenome</name>
    <dbReference type="NCBI Taxonomy" id="449393"/>
    <lineage>
        <taxon>unclassified sequences</taxon>
        <taxon>metagenomes</taxon>
        <taxon>ecological metagenomes</taxon>
    </lineage>
</organism>
<dbReference type="EMBL" id="CAFBMH010000275">
    <property type="protein sequence ID" value="CAB4944253.1"/>
    <property type="molecule type" value="Genomic_DNA"/>
</dbReference>